<evidence type="ECO:0000313" key="2">
    <source>
        <dbReference type="EMBL" id="RXN01087.1"/>
    </source>
</evidence>
<feature type="region of interest" description="Disordered" evidence="1">
    <location>
        <begin position="49"/>
        <end position="96"/>
    </location>
</feature>
<dbReference type="AlphaFoldDB" id="A0A662YYH4"/>
<comment type="caution">
    <text evidence="2">The sequence shown here is derived from an EMBL/GenBank/DDBJ whole genome shotgun (WGS) entry which is preliminary data.</text>
</comment>
<feature type="compositionally biased region" description="Polar residues" evidence="1">
    <location>
        <begin position="62"/>
        <end position="71"/>
    </location>
</feature>
<reference evidence="2 3" key="1">
    <citation type="submission" date="2019-01" db="EMBL/GenBank/DDBJ databases">
        <title>Draft Genome and Complete Hox-Cluster Characterization of the Sterlet Sturgeon (Acipenser ruthenus).</title>
        <authorList>
            <person name="Wei Q."/>
        </authorList>
    </citation>
    <scope>NUCLEOTIDE SEQUENCE [LARGE SCALE GENOMIC DNA]</scope>
    <source>
        <strain evidence="2">WHYD16114868_AA</strain>
        <tissue evidence="2">Blood</tissue>
    </source>
</reference>
<evidence type="ECO:0000313" key="3">
    <source>
        <dbReference type="Proteomes" id="UP000289886"/>
    </source>
</evidence>
<feature type="compositionally biased region" description="Pro residues" evidence="1">
    <location>
        <begin position="83"/>
        <end position="96"/>
    </location>
</feature>
<proteinExistence type="predicted"/>
<accession>A0A662YYH4</accession>
<keyword evidence="3" id="KW-1185">Reference proteome</keyword>
<evidence type="ECO:0000256" key="1">
    <source>
        <dbReference type="SAM" id="MobiDB-lite"/>
    </source>
</evidence>
<name>A0A662YYH4_ACIRT</name>
<protein>
    <submittedName>
        <fullName evidence="2">Uncharacterized protein</fullName>
    </submittedName>
</protein>
<organism evidence="2 3">
    <name type="scientific">Acipenser ruthenus</name>
    <name type="common">Sterlet sturgeon</name>
    <dbReference type="NCBI Taxonomy" id="7906"/>
    <lineage>
        <taxon>Eukaryota</taxon>
        <taxon>Metazoa</taxon>
        <taxon>Chordata</taxon>
        <taxon>Craniata</taxon>
        <taxon>Vertebrata</taxon>
        <taxon>Euteleostomi</taxon>
        <taxon>Actinopterygii</taxon>
        <taxon>Chondrostei</taxon>
        <taxon>Acipenseriformes</taxon>
        <taxon>Acipenseridae</taxon>
        <taxon>Acipenser</taxon>
    </lineage>
</organism>
<dbReference type="Proteomes" id="UP000289886">
    <property type="component" value="Unassembled WGS sequence"/>
</dbReference>
<dbReference type="EMBL" id="SCEB01000089">
    <property type="protein sequence ID" value="RXN01087.1"/>
    <property type="molecule type" value="Genomic_DNA"/>
</dbReference>
<sequence>MSRFLASKDRHWAGAWRSPVALTLTLTVLIPTAPHDDLRHRLQVSPAANSRAYLQGQGSTGSGAPTQQHSCWQFHLLSRQPPQQAPPQPQQPKQGP</sequence>
<gene>
    <name evidence="2" type="ORF">EOD39_7986</name>
</gene>